<dbReference type="InterPro" id="IPR029479">
    <property type="entry name" value="Nitroreductase"/>
</dbReference>
<organism evidence="5 6">
    <name type="scientific">Ignatzschineria ureiclastica</name>
    <dbReference type="NCBI Taxonomy" id="472582"/>
    <lineage>
        <taxon>Bacteria</taxon>
        <taxon>Pseudomonadati</taxon>
        <taxon>Pseudomonadota</taxon>
        <taxon>Gammaproteobacteria</taxon>
        <taxon>Cardiobacteriales</taxon>
        <taxon>Ignatzschineriaceae</taxon>
        <taxon>Ignatzschineria</taxon>
    </lineage>
</organism>
<reference evidence="6" key="1">
    <citation type="submission" date="2018-05" db="EMBL/GenBank/DDBJ databases">
        <title>Ignatzschineria dubaiensis sp. nov., isolated from necrotic foot tissues of dromedaries (Camelus dromedarius) and associated maggots in Dubai, United Arab Emirates.</title>
        <authorList>
            <person name="Tsang C.C."/>
            <person name="Tang J.Y.M."/>
            <person name="Fong J.Y.H."/>
            <person name="Kinne J."/>
            <person name="Lee H.H."/>
            <person name="Joseph M."/>
            <person name="Jose S."/>
            <person name="Schuster R.K."/>
            <person name="Tang Y."/>
            <person name="Sivakumar S."/>
            <person name="Chen J.H.K."/>
            <person name="Teng J.L.L."/>
            <person name="Lau S.K.P."/>
            <person name="Wernery U."/>
            <person name="Woo P.C.Y."/>
        </authorList>
    </citation>
    <scope>NUCLEOTIDE SEQUENCE [LARGE SCALE GENOMIC DNA]</scope>
    <source>
        <strain evidence="6">KCTC 22644</strain>
    </source>
</reference>
<protein>
    <submittedName>
        <fullName evidence="5">Oxygen-insensitive NAD(P)H nitroreductase</fullName>
    </submittedName>
</protein>
<dbReference type="Proteomes" id="UP000245020">
    <property type="component" value="Unassembled WGS sequence"/>
</dbReference>
<keyword evidence="3" id="KW-0560">Oxidoreductase</keyword>
<dbReference type="Pfam" id="PF00881">
    <property type="entry name" value="Nitroreductase"/>
    <property type="match status" value="1"/>
</dbReference>
<dbReference type="EMBL" id="QEWQ01000005">
    <property type="protein sequence ID" value="PWD80559.1"/>
    <property type="molecule type" value="Genomic_DNA"/>
</dbReference>
<dbReference type="CDD" id="cd02149">
    <property type="entry name" value="NfsB-like"/>
    <property type="match status" value="1"/>
</dbReference>
<proteinExistence type="inferred from homology"/>
<evidence type="ECO:0000313" key="5">
    <source>
        <dbReference type="EMBL" id="PWD80559.1"/>
    </source>
</evidence>
<evidence type="ECO:0000313" key="6">
    <source>
        <dbReference type="Proteomes" id="UP000245020"/>
    </source>
</evidence>
<keyword evidence="2" id="KW-0521">NADP</keyword>
<dbReference type="InterPro" id="IPR000415">
    <property type="entry name" value="Nitroreductase-like"/>
</dbReference>
<dbReference type="OrthoDB" id="9809288at2"/>
<evidence type="ECO:0000256" key="2">
    <source>
        <dbReference type="ARBA" id="ARBA00022857"/>
    </source>
</evidence>
<dbReference type="GO" id="GO:0016491">
    <property type="term" value="F:oxidoreductase activity"/>
    <property type="evidence" value="ECO:0007669"/>
    <property type="project" value="UniProtKB-KW"/>
</dbReference>
<evidence type="ECO:0000256" key="3">
    <source>
        <dbReference type="ARBA" id="ARBA00023002"/>
    </source>
</evidence>
<dbReference type="NCBIfam" id="NF008275">
    <property type="entry name" value="PRK11053.1"/>
    <property type="match status" value="1"/>
</dbReference>
<comment type="similarity">
    <text evidence="1">Belongs to the nitroreductase family.</text>
</comment>
<sequence>MTSISDIAAKRYTCKEYDPNKKIPQADLEQLYKVLQNSPSSVNSQPWHFVIVESDEAKAKILPAIFEFNQPRITKASHVVLFLARNEFSDAYLKEIVDQEDKDQRFPEEEMKAANDQGRRYFVDLNSQTEAQLHDWQNRQVYIALGNLLLAAAALNIDSTPIEGFDAQKLDEILNLKEKGFRSLVVASLGYRSEEDFNAKLPKSRLPFDELFTIL</sequence>
<feature type="domain" description="Nitroreductase" evidence="4">
    <location>
        <begin position="9"/>
        <end position="191"/>
    </location>
</feature>
<accession>A0A2U2ADC1</accession>
<evidence type="ECO:0000259" key="4">
    <source>
        <dbReference type="Pfam" id="PF00881"/>
    </source>
</evidence>
<dbReference type="AlphaFoldDB" id="A0A2U2ADC1"/>
<name>A0A2U2ADC1_9GAMM</name>
<keyword evidence="6" id="KW-1185">Reference proteome</keyword>
<dbReference type="Gene3D" id="3.40.109.10">
    <property type="entry name" value="NADH Oxidase"/>
    <property type="match status" value="1"/>
</dbReference>
<dbReference type="PANTHER" id="PTHR43673:SF10">
    <property type="entry name" value="NADH DEHYDROGENASE_NAD(P)H NITROREDUCTASE XCC3605-RELATED"/>
    <property type="match status" value="1"/>
</dbReference>
<dbReference type="RefSeq" id="WP_109189716.1">
    <property type="nucleotide sequence ID" value="NZ_BMYA01000006.1"/>
</dbReference>
<dbReference type="PANTHER" id="PTHR43673">
    <property type="entry name" value="NAD(P)H NITROREDUCTASE YDGI-RELATED"/>
    <property type="match status" value="1"/>
</dbReference>
<dbReference type="InterPro" id="IPR033878">
    <property type="entry name" value="NfsB-like"/>
</dbReference>
<dbReference type="SUPFAM" id="SSF55469">
    <property type="entry name" value="FMN-dependent nitroreductase-like"/>
    <property type="match status" value="1"/>
</dbReference>
<gene>
    <name evidence="5" type="ORF">DC083_08050</name>
</gene>
<evidence type="ECO:0000256" key="1">
    <source>
        <dbReference type="ARBA" id="ARBA00007118"/>
    </source>
</evidence>
<comment type="caution">
    <text evidence="5">The sequence shown here is derived from an EMBL/GenBank/DDBJ whole genome shotgun (WGS) entry which is preliminary data.</text>
</comment>